<dbReference type="AlphaFoldDB" id="A0A0M0JMD7"/>
<dbReference type="Gene3D" id="6.10.140.1620">
    <property type="match status" value="1"/>
</dbReference>
<accession>A0A0M0JMD7</accession>
<dbReference type="Proteomes" id="UP000037460">
    <property type="component" value="Unassembled WGS sequence"/>
</dbReference>
<dbReference type="EMBL" id="JWZX01002689">
    <property type="protein sequence ID" value="KOO27655.1"/>
    <property type="molecule type" value="Genomic_DNA"/>
</dbReference>
<evidence type="ECO:0000313" key="2">
    <source>
        <dbReference type="Proteomes" id="UP000037460"/>
    </source>
</evidence>
<sequence>MGFLIASLIRTALGSAVQRIDFGPNAGEAGRGEGVVSGASMWRLGALRAELLNMVGERLRHVFQRQGLWAHTQPDTLQLTKIGAGQQIANHYDRRDRWQEGIASIAWSELPTSERESRGEAWTLVMEKGFAKRDRTQVSLSMPPGAAYVLTGRAQGVTKACEKLTVGHNPCHCCWTHGVRMGADADEPDEDGEGADEEMSNLVAIADWCAVNYVTPGDVCLTRAETLLRIKEYLKDALVMVTQQVSACATTMQSSLDQQALDLQEVDSTMELIENRLASQKEQIARSAMLAQCMPT</sequence>
<proteinExistence type="predicted"/>
<protein>
    <submittedName>
        <fullName evidence="1">Uncharacterized protein</fullName>
    </submittedName>
</protein>
<organism evidence="1 2">
    <name type="scientific">Chrysochromulina tobinii</name>
    <dbReference type="NCBI Taxonomy" id="1460289"/>
    <lineage>
        <taxon>Eukaryota</taxon>
        <taxon>Haptista</taxon>
        <taxon>Haptophyta</taxon>
        <taxon>Prymnesiophyceae</taxon>
        <taxon>Prymnesiales</taxon>
        <taxon>Chrysochromulinaceae</taxon>
        <taxon>Chrysochromulina</taxon>
    </lineage>
</organism>
<evidence type="ECO:0000313" key="1">
    <source>
        <dbReference type="EMBL" id="KOO27655.1"/>
    </source>
</evidence>
<gene>
    <name evidence="1" type="ORF">Ctob_001328</name>
</gene>
<name>A0A0M0JMD7_9EUKA</name>
<keyword evidence="2" id="KW-1185">Reference proteome</keyword>
<reference evidence="2" key="1">
    <citation type="journal article" date="2015" name="PLoS Genet.">
        <title>Genome Sequence and Transcriptome Analyses of Chrysochromulina tobin: Metabolic Tools for Enhanced Algal Fitness in the Prominent Order Prymnesiales (Haptophyceae).</title>
        <authorList>
            <person name="Hovde B.T."/>
            <person name="Deodato C.R."/>
            <person name="Hunsperger H.M."/>
            <person name="Ryken S.A."/>
            <person name="Yost W."/>
            <person name="Jha R.K."/>
            <person name="Patterson J."/>
            <person name="Monnat R.J. Jr."/>
            <person name="Barlow S.B."/>
            <person name="Starkenburg S.R."/>
            <person name="Cattolico R.A."/>
        </authorList>
    </citation>
    <scope>NUCLEOTIDE SEQUENCE</scope>
    <source>
        <strain evidence="2">CCMP291</strain>
    </source>
</reference>
<comment type="caution">
    <text evidence="1">The sequence shown here is derived from an EMBL/GenBank/DDBJ whole genome shotgun (WGS) entry which is preliminary data.</text>
</comment>